<dbReference type="CDD" id="cd23508">
    <property type="entry name" value="hydrophobin_II"/>
    <property type="match status" value="1"/>
</dbReference>
<comment type="caution">
    <text evidence="4">The sequence shown here is derived from an EMBL/GenBank/DDBJ whole genome shotgun (WGS) entry which is preliminary data.</text>
</comment>
<dbReference type="AlphaFoldDB" id="A0A1F5LD80"/>
<evidence type="ECO:0000313" key="4">
    <source>
        <dbReference type="EMBL" id="OGE51006.1"/>
    </source>
</evidence>
<evidence type="ECO:0000256" key="3">
    <source>
        <dbReference type="SAM" id="SignalP"/>
    </source>
</evidence>
<evidence type="ECO:0000256" key="2">
    <source>
        <dbReference type="ARBA" id="ARBA00023157"/>
    </source>
</evidence>
<dbReference type="RefSeq" id="XP_022486451.1">
    <property type="nucleotide sequence ID" value="XM_022633881.1"/>
</dbReference>
<dbReference type="Pfam" id="PF06766">
    <property type="entry name" value="Hydrophobin_2"/>
    <property type="match status" value="1"/>
</dbReference>
<keyword evidence="2" id="KW-1015">Disulfide bond</keyword>
<dbReference type="Proteomes" id="UP000177622">
    <property type="component" value="Unassembled WGS sequence"/>
</dbReference>
<dbReference type="GO" id="GO:0005576">
    <property type="term" value="C:extracellular region"/>
    <property type="evidence" value="ECO:0007669"/>
    <property type="project" value="InterPro"/>
</dbReference>
<protein>
    <recommendedName>
        <fullName evidence="6">Hydrophobin</fullName>
    </recommendedName>
</protein>
<dbReference type="SUPFAM" id="SSF101751">
    <property type="entry name" value="Hydrophobin II, HfbII"/>
    <property type="match status" value="1"/>
</dbReference>
<comment type="similarity">
    <text evidence="1">Belongs to the cerato-ulmin hydrophobin family.</text>
</comment>
<feature type="chain" id="PRO_5013085459" description="Hydrophobin" evidence="3">
    <location>
        <begin position="16"/>
        <end position="98"/>
    </location>
</feature>
<evidence type="ECO:0000256" key="1">
    <source>
        <dbReference type="ARBA" id="ARBA00009576"/>
    </source>
</evidence>
<dbReference type="InterPro" id="IPR010636">
    <property type="entry name" value="Class_II_hydrophobin"/>
</dbReference>
<gene>
    <name evidence="4" type="ORF">PENARI_c015G09970</name>
</gene>
<reference evidence="4 5" key="1">
    <citation type="journal article" date="2016" name="Sci. Rep.">
        <title>Penicillium arizonense, a new, genome sequenced fungal species, reveals a high chemical diversity in secreted metabolites.</title>
        <authorList>
            <person name="Grijseels S."/>
            <person name="Nielsen J.C."/>
            <person name="Randelovic M."/>
            <person name="Nielsen J."/>
            <person name="Nielsen K.F."/>
            <person name="Workman M."/>
            <person name="Frisvad J.C."/>
        </authorList>
    </citation>
    <scope>NUCLEOTIDE SEQUENCE [LARGE SCALE GENOMIC DNA]</scope>
    <source>
        <strain evidence="4 5">CBS 141311</strain>
    </source>
</reference>
<dbReference type="PANTHER" id="PTHR42341:SF1">
    <property type="entry name" value="HYDROPHOBIN"/>
    <property type="match status" value="1"/>
</dbReference>
<keyword evidence="5" id="KW-1185">Reference proteome</keyword>
<name>A0A1F5LD80_PENAI</name>
<feature type="signal peptide" evidence="3">
    <location>
        <begin position="1"/>
        <end position="15"/>
    </location>
</feature>
<dbReference type="GeneID" id="34578615"/>
<proteinExistence type="inferred from homology"/>
<dbReference type="OrthoDB" id="4362626at2759"/>
<sequence>MHLITMFLALAPVLAVPFNAGGNGGSNGGPVCNAGLLYTQAQCCKTGVLNLADLDCKSSPRSYNGLDDFKAGCASDGRAAKCCSIPVAGLGLVCNDVA</sequence>
<dbReference type="Gene3D" id="3.20.120.10">
    <property type="entry name" value="Hydrophobin"/>
    <property type="match status" value="1"/>
</dbReference>
<dbReference type="InterPro" id="IPR036686">
    <property type="entry name" value="Class_II_Hydrophobin_sf"/>
</dbReference>
<dbReference type="EMBL" id="LXJU01000015">
    <property type="protein sequence ID" value="OGE51006.1"/>
    <property type="molecule type" value="Genomic_DNA"/>
</dbReference>
<organism evidence="4 5">
    <name type="scientific">Penicillium arizonense</name>
    <dbReference type="NCBI Taxonomy" id="1835702"/>
    <lineage>
        <taxon>Eukaryota</taxon>
        <taxon>Fungi</taxon>
        <taxon>Dikarya</taxon>
        <taxon>Ascomycota</taxon>
        <taxon>Pezizomycotina</taxon>
        <taxon>Eurotiomycetes</taxon>
        <taxon>Eurotiomycetidae</taxon>
        <taxon>Eurotiales</taxon>
        <taxon>Aspergillaceae</taxon>
        <taxon>Penicillium</taxon>
    </lineage>
</organism>
<dbReference type="PANTHER" id="PTHR42341">
    <property type="entry name" value="HYDROPHOBIN"/>
    <property type="match status" value="1"/>
</dbReference>
<accession>A0A1F5LD80</accession>
<evidence type="ECO:0000313" key="5">
    <source>
        <dbReference type="Proteomes" id="UP000177622"/>
    </source>
</evidence>
<keyword evidence="3" id="KW-0732">Signal</keyword>
<evidence type="ECO:0008006" key="6">
    <source>
        <dbReference type="Google" id="ProtNLM"/>
    </source>
</evidence>